<dbReference type="EMBL" id="AFBP01000022">
    <property type="protein sequence ID" value="EGG55795.1"/>
    <property type="molecule type" value="Genomic_DNA"/>
</dbReference>
<keyword evidence="3" id="KW-1185">Reference proteome</keyword>
<gene>
    <name evidence="2" type="ORF">HMPREF9439_01048</name>
</gene>
<reference evidence="2 3" key="1">
    <citation type="submission" date="2011-02" db="EMBL/GenBank/DDBJ databases">
        <authorList>
            <person name="Weinstock G."/>
            <person name="Sodergren E."/>
            <person name="Clifton S."/>
            <person name="Fulton L."/>
            <person name="Fulton B."/>
            <person name="Courtney L."/>
            <person name="Fronick C."/>
            <person name="Harrison M."/>
            <person name="Strong C."/>
            <person name="Farmer C."/>
            <person name="Delahaunty K."/>
            <person name="Markovic C."/>
            <person name="Hall O."/>
            <person name="Minx P."/>
            <person name="Tomlinson C."/>
            <person name="Mitreva M."/>
            <person name="Hou S."/>
            <person name="Chen J."/>
            <person name="Wollam A."/>
            <person name="Pepin K.H."/>
            <person name="Johnson M."/>
            <person name="Bhonagiri V."/>
            <person name="Zhang X."/>
            <person name="Suruliraj S."/>
            <person name="Warren W."/>
            <person name="Chinwalla A."/>
            <person name="Mardis E.R."/>
            <person name="Wilson R.K."/>
        </authorList>
    </citation>
    <scope>NUCLEOTIDE SEQUENCE [LARGE SCALE GENOMIC DNA]</scope>
    <source>
        <strain evidence="2 3">YIT 11859</strain>
    </source>
</reference>
<sequence>MASLNSVMSMGWAVVGNNLLPFVPYTSIGAVDADKSSRVPTEPIENGQLAAFNIVREPERVNVEFLFNGNYAIQVLALAMLDRRLNSTDTCTIFSPAKIWRNMALDHYDFSRTQTTGASMLNVHASFVEIVSVNLSQQKTSYSPKRATSANKVNTGQAQVKPGIAKDITDRIRGWKK</sequence>
<evidence type="ECO:0000259" key="1">
    <source>
        <dbReference type="Pfam" id="PF21821"/>
    </source>
</evidence>
<organism evidence="2 3">
    <name type="scientific">Parasutterella excrementihominis YIT 11859</name>
    <dbReference type="NCBI Taxonomy" id="762966"/>
    <lineage>
        <taxon>Bacteria</taxon>
        <taxon>Pseudomonadati</taxon>
        <taxon>Pseudomonadota</taxon>
        <taxon>Betaproteobacteria</taxon>
        <taxon>Burkholderiales</taxon>
        <taxon>Sutterellaceae</taxon>
        <taxon>Parasutterella</taxon>
    </lineage>
</organism>
<feature type="domain" description="Dit-like phage tail protein N-terminal" evidence="1">
    <location>
        <begin position="32"/>
        <end position="140"/>
    </location>
</feature>
<evidence type="ECO:0000313" key="2">
    <source>
        <dbReference type="EMBL" id="EGG55795.1"/>
    </source>
</evidence>
<dbReference type="OrthoDB" id="7031937at2"/>
<accession>F3QJE7</accession>
<proteinExistence type="predicted"/>
<comment type="caution">
    <text evidence="2">The sequence shown here is derived from an EMBL/GenBank/DDBJ whole genome shotgun (WGS) entry which is preliminary data.</text>
</comment>
<dbReference type="eggNOG" id="ENOG5030YJY">
    <property type="taxonomic scope" value="Bacteria"/>
</dbReference>
<evidence type="ECO:0000313" key="3">
    <source>
        <dbReference type="Proteomes" id="UP000005156"/>
    </source>
</evidence>
<dbReference type="RefSeq" id="WP_008863956.1">
    <property type="nucleotide sequence ID" value="NZ_GL883695.1"/>
</dbReference>
<dbReference type="Proteomes" id="UP000005156">
    <property type="component" value="Unassembled WGS sequence"/>
</dbReference>
<dbReference type="HOGENOM" id="CLU_1515097_0_0_4"/>
<name>F3QJE7_9BURK</name>
<protein>
    <submittedName>
        <fullName evidence="2">Conserved domain protein</fullName>
    </submittedName>
</protein>
<dbReference type="GeneID" id="43348503"/>
<dbReference type="InterPro" id="IPR048494">
    <property type="entry name" value="Dit-like_N"/>
</dbReference>
<dbReference type="Pfam" id="PF21821">
    <property type="entry name" value="Dit_like"/>
    <property type="match status" value="1"/>
</dbReference>
<dbReference type="AlphaFoldDB" id="F3QJE7"/>